<dbReference type="KEGG" id="lcre:Pla8534_01970"/>
<name>A0A518DKT0_9BACT</name>
<dbReference type="AlphaFoldDB" id="A0A518DKT0"/>
<keyword evidence="3" id="KW-1185">Reference proteome</keyword>
<dbReference type="Proteomes" id="UP000317648">
    <property type="component" value="Chromosome"/>
</dbReference>
<organism evidence="2 3">
    <name type="scientific">Lignipirellula cremea</name>
    <dbReference type="NCBI Taxonomy" id="2528010"/>
    <lineage>
        <taxon>Bacteria</taxon>
        <taxon>Pseudomonadati</taxon>
        <taxon>Planctomycetota</taxon>
        <taxon>Planctomycetia</taxon>
        <taxon>Pirellulales</taxon>
        <taxon>Pirellulaceae</taxon>
        <taxon>Lignipirellula</taxon>
    </lineage>
</organism>
<evidence type="ECO:0000256" key="1">
    <source>
        <dbReference type="SAM" id="MobiDB-lite"/>
    </source>
</evidence>
<evidence type="ECO:0000313" key="3">
    <source>
        <dbReference type="Proteomes" id="UP000317648"/>
    </source>
</evidence>
<evidence type="ECO:0000313" key="2">
    <source>
        <dbReference type="EMBL" id="QDU92449.1"/>
    </source>
</evidence>
<reference evidence="2 3" key="1">
    <citation type="submission" date="2019-02" db="EMBL/GenBank/DDBJ databases">
        <title>Deep-cultivation of Planctomycetes and their phenomic and genomic characterization uncovers novel biology.</title>
        <authorList>
            <person name="Wiegand S."/>
            <person name="Jogler M."/>
            <person name="Boedeker C."/>
            <person name="Pinto D."/>
            <person name="Vollmers J."/>
            <person name="Rivas-Marin E."/>
            <person name="Kohn T."/>
            <person name="Peeters S.H."/>
            <person name="Heuer A."/>
            <person name="Rast P."/>
            <person name="Oberbeckmann S."/>
            <person name="Bunk B."/>
            <person name="Jeske O."/>
            <person name="Meyerdierks A."/>
            <person name="Storesund J.E."/>
            <person name="Kallscheuer N."/>
            <person name="Luecker S."/>
            <person name="Lage O.M."/>
            <person name="Pohl T."/>
            <person name="Merkel B.J."/>
            <person name="Hornburger P."/>
            <person name="Mueller R.-W."/>
            <person name="Bruemmer F."/>
            <person name="Labrenz M."/>
            <person name="Spormann A.M."/>
            <person name="Op den Camp H."/>
            <person name="Overmann J."/>
            <person name="Amann R."/>
            <person name="Jetten M.S.M."/>
            <person name="Mascher T."/>
            <person name="Medema M.H."/>
            <person name="Devos D.P."/>
            <person name="Kaster A.-K."/>
            <person name="Ovreas L."/>
            <person name="Rohde M."/>
            <person name="Galperin M.Y."/>
            <person name="Jogler C."/>
        </authorList>
    </citation>
    <scope>NUCLEOTIDE SEQUENCE [LARGE SCALE GENOMIC DNA]</scope>
    <source>
        <strain evidence="2 3">Pla85_3_4</strain>
    </source>
</reference>
<dbReference type="RefSeq" id="WP_197442895.1">
    <property type="nucleotide sequence ID" value="NZ_CP036433.1"/>
</dbReference>
<protein>
    <submittedName>
        <fullName evidence="2">Uncharacterized protein</fullName>
    </submittedName>
</protein>
<feature type="compositionally biased region" description="Basic and acidic residues" evidence="1">
    <location>
        <begin position="92"/>
        <end position="104"/>
    </location>
</feature>
<sequence>MIDTRLGKISYERWFFQNRSPRSPGVPPLDVRLGVIAGRKTPALAEVTGRLAAYLPQQAALHMLQERFAVQPSVDAYRRVIAELTTPVRGVQDEKAIQQRDLQSDRPGGPAAPPGRQNSSKEVQKAAFWESDCVLPGQPGRSERNRCSVCRPRVVGLAECIEND</sequence>
<accession>A0A518DKT0</accession>
<feature type="region of interest" description="Disordered" evidence="1">
    <location>
        <begin position="92"/>
        <end position="124"/>
    </location>
</feature>
<proteinExistence type="predicted"/>
<dbReference type="EMBL" id="CP036433">
    <property type="protein sequence ID" value="QDU92449.1"/>
    <property type="molecule type" value="Genomic_DNA"/>
</dbReference>
<gene>
    <name evidence="2" type="ORF">Pla8534_01970</name>
</gene>